<evidence type="ECO:0000313" key="2">
    <source>
        <dbReference type="Proteomes" id="UP000294530"/>
    </source>
</evidence>
<dbReference type="OrthoDB" id="165563at2759"/>
<reference evidence="1 2" key="1">
    <citation type="journal article" date="2021" name="Genome Biol.">
        <title>AFLAP: assembly-free linkage analysis pipeline using k-mers from genome sequencing data.</title>
        <authorList>
            <person name="Fletcher K."/>
            <person name="Zhang L."/>
            <person name="Gil J."/>
            <person name="Han R."/>
            <person name="Cavanaugh K."/>
            <person name="Michelmore R."/>
        </authorList>
    </citation>
    <scope>NUCLEOTIDE SEQUENCE [LARGE SCALE GENOMIC DNA]</scope>
    <source>
        <strain evidence="1 2">SF5</strain>
    </source>
</reference>
<dbReference type="KEGG" id="blac:94350682"/>
<dbReference type="RefSeq" id="XP_067820454.1">
    <property type="nucleotide sequence ID" value="XM_067965011.1"/>
</dbReference>
<name>A0A976FPW7_BRELC</name>
<organism evidence="1 2">
    <name type="scientific">Bremia lactucae</name>
    <name type="common">Lettuce downy mildew</name>
    <dbReference type="NCBI Taxonomy" id="4779"/>
    <lineage>
        <taxon>Eukaryota</taxon>
        <taxon>Sar</taxon>
        <taxon>Stramenopiles</taxon>
        <taxon>Oomycota</taxon>
        <taxon>Peronosporomycetes</taxon>
        <taxon>Peronosporales</taxon>
        <taxon>Peronosporaceae</taxon>
        <taxon>Bremia</taxon>
    </lineage>
</organism>
<comment type="caution">
    <text evidence="1">The sequence shown here is derived from an EMBL/GenBank/DDBJ whole genome shotgun (WGS) entry which is preliminary data.</text>
</comment>
<dbReference type="EMBL" id="SHOA02000001">
    <property type="protein sequence ID" value="TDH70955.1"/>
    <property type="molecule type" value="Genomic_DNA"/>
</dbReference>
<dbReference type="AlphaFoldDB" id="A0A976FPW7"/>
<evidence type="ECO:0000313" key="1">
    <source>
        <dbReference type="EMBL" id="TDH70955.1"/>
    </source>
</evidence>
<gene>
    <name evidence="1" type="ORF">CCR75_006946</name>
</gene>
<keyword evidence="2" id="KW-1185">Reference proteome</keyword>
<sequence>MKLAKQVMVNGTGTEILSVIVSIYEGKANPGMTAQKLYRLHGELHRTPLRGKGNVRSHLHKLFDIRNHIADLGSPLNDLHMVDGLLEAFQHKRVWINYEAKYYSAQI</sequence>
<dbReference type="GeneID" id="94350682"/>
<dbReference type="Proteomes" id="UP000294530">
    <property type="component" value="Unassembled WGS sequence"/>
</dbReference>
<proteinExistence type="predicted"/>
<protein>
    <submittedName>
        <fullName evidence="1">Uncharacterized protein</fullName>
    </submittedName>
</protein>
<accession>A0A976FPW7</accession>